<feature type="repeat" description="ANK" evidence="13">
    <location>
        <begin position="282"/>
        <end position="314"/>
    </location>
</feature>
<dbReference type="AlphaFoldDB" id="A0ABD3BUU0"/>
<dbReference type="GO" id="GO:0005634">
    <property type="term" value="C:nucleus"/>
    <property type="evidence" value="ECO:0007669"/>
    <property type="project" value="UniProtKB-SubCell"/>
</dbReference>
<comment type="caution">
    <text evidence="16">The sequence shown here is derived from an EMBL/GenBank/DDBJ whole genome shotgun (WGS) entry which is preliminary data.</text>
</comment>
<evidence type="ECO:0000256" key="5">
    <source>
        <dbReference type="ARBA" id="ARBA00022640"/>
    </source>
</evidence>
<dbReference type="InterPro" id="IPR002110">
    <property type="entry name" value="Ankyrin_rpt"/>
</dbReference>
<dbReference type="InterPro" id="IPR041243">
    <property type="entry name" value="STI1/HOP_DP"/>
</dbReference>
<feature type="domain" description="STI1/HOP DP" evidence="15">
    <location>
        <begin position="151"/>
        <end position="194"/>
    </location>
</feature>
<keyword evidence="8 13" id="KW-0040">ANK repeat</keyword>
<sequence length="341" mass="36968">MSEATKTPLLSKDEEKSNATQSTKSAETSSGQRRATPPPVTEMPSPFDFSAMSGLLNDPSIKELAEQIAKDPSFNQMAEQLQKTFQGAPSDEGIPNFDTQQYYSTMQQVMENPQFMNMAERLGTSLMQDPAMSGMLESLTGPANKDQLEERMTRVKDDPSLKPILDEIENGGPAAMMRYWNDKEVLQKLGEAMGFAVGGESGTSATAEDESEEANEDESIVHHTASVGDVEGLKSALADGADKDEEDSEGRTALHFSCGYGEVKCARVLLEAGAKVDVLDKNKNTPLHYAAGYGQKSCVELLLKNGAAVTIQNMDGKTPIEVAKLNNQNEVLKLLENDAFL</sequence>
<dbReference type="Pfam" id="PF12796">
    <property type="entry name" value="Ank_2"/>
    <property type="match status" value="1"/>
</dbReference>
<dbReference type="SMART" id="SM00248">
    <property type="entry name" value="ANK"/>
    <property type="match status" value="3"/>
</dbReference>
<proteinExistence type="predicted"/>
<accession>A0ABD3BUU0</accession>
<feature type="region of interest" description="Disordered" evidence="14">
    <location>
        <begin position="199"/>
        <end position="222"/>
    </location>
</feature>
<evidence type="ECO:0000313" key="16">
    <source>
        <dbReference type="EMBL" id="KAL3620866.1"/>
    </source>
</evidence>
<evidence type="ECO:0000256" key="14">
    <source>
        <dbReference type="SAM" id="MobiDB-lite"/>
    </source>
</evidence>
<dbReference type="InterPro" id="IPR036770">
    <property type="entry name" value="Ankyrin_rpt-contain_sf"/>
</dbReference>
<keyword evidence="11" id="KW-0539">Nucleus</keyword>
<reference evidence="17" key="1">
    <citation type="journal article" date="2024" name="IScience">
        <title>Strigolactones Initiate the Formation of Haustorium-like Structures in Castilleja.</title>
        <authorList>
            <person name="Buerger M."/>
            <person name="Peterson D."/>
            <person name="Chory J."/>
        </authorList>
    </citation>
    <scope>NUCLEOTIDE SEQUENCE [LARGE SCALE GENOMIC DNA]</scope>
</reference>
<gene>
    <name evidence="16" type="ORF">CASFOL_035778</name>
</gene>
<dbReference type="PANTHER" id="PTHR24203:SF45">
    <property type="entry name" value="ANKYRIN REPEAT DOMAIN 6"/>
    <property type="match status" value="1"/>
</dbReference>
<feature type="region of interest" description="Disordered" evidence="14">
    <location>
        <begin position="1"/>
        <end position="54"/>
    </location>
</feature>
<evidence type="ECO:0000256" key="8">
    <source>
        <dbReference type="ARBA" id="ARBA00023043"/>
    </source>
</evidence>
<keyword evidence="17" id="KW-1185">Reference proteome</keyword>
<keyword evidence="9" id="KW-0446">Lipid-binding</keyword>
<protein>
    <recommendedName>
        <fullName evidence="15">STI1/HOP DP domain-containing protein</fullName>
    </recommendedName>
</protein>
<keyword evidence="7" id="KW-1002">Plastid outer membrane</keyword>
<keyword evidence="10" id="KW-0472">Membrane</keyword>
<dbReference type="Proteomes" id="UP001632038">
    <property type="component" value="Unassembled WGS sequence"/>
</dbReference>
<evidence type="ECO:0000256" key="2">
    <source>
        <dbReference type="ARBA" id="ARBA00004496"/>
    </source>
</evidence>
<dbReference type="PROSITE" id="PS50088">
    <property type="entry name" value="ANK_REPEAT"/>
    <property type="match status" value="2"/>
</dbReference>
<keyword evidence="6" id="KW-0677">Repeat</keyword>
<comment type="subcellular location">
    <subcellularLocation>
        <location evidence="2">Cytoplasm</location>
    </subcellularLocation>
    <subcellularLocation>
        <location evidence="1">Nucleus</location>
    </subcellularLocation>
    <subcellularLocation>
        <location evidence="12">Plastid</location>
        <location evidence="12">Chloroplast outer membrane</location>
        <topology evidence="12">Peripheral membrane protein</topology>
        <orientation evidence="12">Cytoplasmic side</orientation>
    </subcellularLocation>
</comment>
<evidence type="ECO:0000313" key="17">
    <source>
        <dbReference type="Proteomes" id="UP001632038"/>
    </source>
</evidence>
<evidence type="ECO:0000256" key="3">
    <source>
        <dbReference type="ARBA" id="ARBA00022490"/>
    </source>
</evidence>
<evidence type="ECO:0000256" key="10">
    <source>
        <dbReference type="ARBA" id="ARBA00023136"/>
    </source>
</evidence>
<evidence type="ECO:0000256" key="1">
    <source>
        <dbReference type="ARBA" id="ARBA00004123"/>
    </source>
</evidence>
<name>A0ABD3BUU0_9LAMI</name>
<feature type="compositionally biased region" description="Acidic residues" evidence="14">
    <location>
        <begin position="207"/>
        <end position="218"/>
    </location>
</feature>
<evidence type="ECO:0000259" key="15">
    <source>
        <dbReference type="Pfam" id="PF17830"/>
    </source>
</evidence>
<dbReference type="PANTHER" id="PTHR24203">
    <property type="entry name" value="ANKYRIN REPEAT FAMILY PROTEIN"/>
    <property type="match status" value="1"/>
</dbReference>
<dbReference type="SUPFAM" id="SSF48403">
    <property type="entry name" value="Ankyrin repeat"/>
    <property type="match status" value="1"/>
</dbReference>
<evidence type="ECO:0000256" key="6">
    <source>
        <dbReference type="ARBA" id="ARBA00022737"/>
    </source>
</evidence>
<dbReference type="PROSITE" id="PS50297">
    <property type="entry name" value="ANK_REP_REGION"/>
    <property type="match status" value="2"/>
</dbReference>
<evidence type="ECO:0000256" key="4">
    <source>
        <dbReference type="ARBA" id="ARBA00022528"/>
    </source>
</evidence>
<keyword evidence="3" id="KW-0963">Cytoplasm</keyword>
<dbReference type="FunFam" id="1.25.40.20:FF:000106">
    <property type="entry name" value="Ankyrin repeat domain-containing protein 2"/>
    <property type="match status" value="1"/>
</dbReference>
<dbReference type="GO" id="GO:0008289">
    <property type="term" value="F:lipid binding"/>
    <property type="evidence" value="ECO:0007669"/>
    <property type="project" value="UniProtKB-KW"/>
</dbReference>
<dbReference type="FunFam" id="1.25.40.20:FF:000049">
    <property type="entry name" value="Ankyrin repeat domain-containing protein 2"/>
    <property type="match status" value="1"/>
</dbReference>
<organism evidence="16 17">
    <name type="scientific">Castilleja foliolosa</name>
    <dbReference type="NCBI Taxonomy" id="1961234"/>
    <lineage>
        <taxon>Eukaryota</taxon>
        <taxon>Viridiplantae</taxon>
        <taxon>Streptophyta</taxon>
        <taxon>Embryophyta</taxon>
        <taxon>Tracheophyta</taxon>
        <taxon>Spermatophyta</taxon>
        <taxon>Magnoliopsida</taxon>
        <taxon>eudicotyledons</taxon>
        <taxon>Gunneridae</taxon>
        <taxon>Pentapetalae</taxon>
        <taxon>asterids</taxon>
        <taxon>lamiids</taxon>
        <taxon>Lamiales</taxon>
        <taxon>Orobanchaceae</taxon>
        <taxon>Pedicularideae</taxon>
        <taxon>Castillejinae</taxon>
        <taxon>Castilleja</taxon>
    </lineage>
</organism>
<dbReference type="EMBL" id="JAVIJP010000066">
    <property type="protein sequence ID" value="KAL3620866.1"/>
    <property type="molecule type" value="Genomic_DNA"/>
</dbReference>
<evidence type="ECO:0000256" key="9">
    <source>
        <dbReference type="ARBA" id="ARBA00023121"/>
    </source>
</evidence>
<evidence type="ECO:0000256" key="11">
    <source>
        <dbReference type="ARBA" id="ARBA00023242"/>
    </source>
</evidence>
<dbReference type="GO" id="GO:0009707">
    <property type="term" value="C:chloroplast outer membrane"/>
    <property type="evidence" value="ECO:0007669"/>
    <property type="project" value="UniProtKB-SubCell"/>
</dbReference>
<evidence type="ECO:0000256" key="7">
    <source>
        <dbReference type="ARBA" id="ARBA00022805"/>
    </source>
</evidence>
<keyword evidence="4" id="KW-0150">Chloroplast</keyword>
<dbReference type="Gene3D" id="1.25.40.20">
    <property type="entry name" value="Ankyrin repeat-containing domain"/>
    <property type="match status" value="2"/>
</dbReference>
<keyword evidence="5" id="KW-0934">Plastid</keyword>
<evidence type="ECO:0000256" key="13">
    <source>
        <dbReference type="PROSITE-ProRule" id="PRU00023"/>
    </source>
</evidence>
<feature type="repeat" description="ANK" evidence="13">
    <location>
        <begin position="249"/>
        <end position="281"/>
    </location>
</feature>
<dbReference type="Pfam" id="PF17830">
    <property type="entry name" value="STI1-HOP_DP"/>
    <property type="match status" value="1"/>
</dbReference>
<feature type="compositionally biased region" description="Polar residues" evidence="14">
    <location>
        <begin position="18"/>
        <end position="33"/>
    </location>
</feature>
<evidence type="ECO:0000256" key="12">
    <source>
        <dbReference type="ARBA" id="ARBA00060453"/>
    </source>
</evidence>